<name>A0A160T733_9CHLR</name>
<feature type="domain" description="Contractile injection system tube protein N-terminal" evidence="1">
    <location>
        <begin position="3"/>
        <end position="163"/>
    </location>
</feature>
<protein>
    <recommendedName>
        <fullName evidence="1">Contractile injection system tube protein N-terminal domain-containing protein</fullName>
    </recommendedName>
</protein>
<organism evidence="2 3">
    <name type="scientific">Candidatus Promineifilum breve</name>
    <dbReference type="NCBI Taxonomy" id="1806508"/>
    <lineage>
        <taxon>Bacteria</taxon>
        <taxon>Bacillati</taxon>
        <taxon>Chloroflexota</taxon>
        <taxon>Ardenticatenia</taxon>
        <taxon>Candidatus Promineifilales</taxon>
        <taxon>Candidatus Promineifilaceae</taxon>
        <taxon>Candidatus Promineifilum</taxon>
    </lineage>
</organism>
<evidence type="ECO:0000313" key="3">
    <source>
        <dbReference type="Proteomes" id="UP000215027"/>
    </source>
</evidence>
<dbReference type="InterPro" id="IPR045361">
    <property type="entry name" value="CIS_tube_prot_N"/>
</dbReference>
<reference evidence="2" key="1">
    <citation type="submission" date="2016-01" db="EMBL/GenBank/DDBJ databases">
        <authorList>
            <person name="Mcilroy J.S."/>
            <person name="Karst M S."/>
            <person name="Albertsen M."/>
        </authorList>
    </citation>
    <scope>NUCLEOTIDE SEQUENCE</scope>
    <source>
        <strain evidence="2">Cfx-K</strain>
    </source>
</reference>
<evidence type="ECO:0000259" key="1">
    <source>
        <dbReference type="Pfam" id="PF19266"/>
    </source>
</evidence>
<proteinExistence type="predicted"/>
<dbReference type="Gene3D" id="3.10.350.10">
    <property type="entry name" value="LysM domain"/>
    <property type="match status" value="1"/>
</dbReference>
<dbReference type="AlphaFoldDB" id="A0A160T733"/>
<gene>
    <name evidence="2" type="ORF">CFX0092_B0692</name>
</gene>
<sequence length="232" mass="25910">MALAKITFKIIEKDKAAIDPLRGLPAVLEAAYNPAKYTLNKAAQYAEINIPGLDSPILQYVRGQNEKLSLELFFDTTTHRPDGGLDDDVADVTTLTKPFYQLVKLQPKTHAPPRVQVAWGDGLFMQAVVESVQQEFSLFNAQGVPVRATLTLSLREYLSLEDQLTGVKKESSTFTKRRAFRSTDTLSLIAHEEYNDAAQWKLIAEFNRLDNPRRIAPGTILEIPPLDAGRRA</sequence>
<keyword evidence="3" id="KW-1185">Reference proteome</keyword>
<dbReference type="InterPro" id="IPR036779">
    <property type="entry name" value="LysM_dom_sf"/>
</dbReference>
<dbReference type="EMBL" id="LN890656">
    <property type="protein sequence ID" value="CUS06226.1"/>
    <property type="molecule type" value="Genomic_DNA"/>
</dbReference>
<accession>A0A160T733</accession>
<dbReference type="Pfam" id="PF19266">
    <property type="entry name" value="CIS_tube"/>
    <property type="match status" value="1"/>
</dbReference>
<dbReference type="Proteomes" id="UP000215027">
    <property type="component" value="Chromosome II"/>
</dbReference>
<dbReference type="OrthoDB" id="9809850at2"/>
<evidence type="ECO:0000313" key="2">
    <source>
        <dbReference type="EMBL" id="CUS06226.1"/>
    </source>
</evidence>
<dbReference type="RefSeq" id="WP_095045531.1">
    <property type="nucleotide sequence ID" value="NZ_LN890656.1"/>
</dbReference>
<dbReference type="KEGG" id="pbf:CFX0092_B0692"/>